<accession>A0ACC0UGV5</accession>
<evidence type="ECO:0000313" key="1">
    <source>
        <dbReference type="EMBL" id="KAI9510284.1"/>
    </source>
</evidence>
<proteinExistence type="predicted"/>
<keyword evidence="2" id="KW-1185">Reference proteome</keyword>
<dbReference type="Proteomes" id="UP001207468">
    <property type="component" value="Unassembled WGS sequence"/>
</dbReference>
<sequence>MTVILTPYWSDGTQRLKVEPQPPPPLPRGVLPAAYDGTVHAARCLAQLRSKDKPIEKYIYLSQLKHTNEELFYRLCLAHMPEFTPIIYTPTVGDACLQYSHIFRRPEGLHISIKDRGKIGDILNSWPHKSEARISVVTDGSRILGLGDLGVNGMPISIGKLSLYIAGAGIRPTSTIPICLDLGTNNQKYLDDPLYLGLRQNRVSDEVMTEFMEEFMAEMSRAFPKLLVQFEDFSTEHAFHYLDTFRYRFPVFNDDVQGTGAVVLSGFLNAAKLASAASGQPLSSHRILFLGAGSAGVGVAMQLLSFFKLQGLPQEEARQRIYLVDSQGLIYSSRGPMADHKKYFSRGDYNGPPLTNLPDIIRYVKPTALLGLSTMKGAFNQEVIEAMASINARPIIFPLSNPVRLSECEFHEALKWTNGRVLFASGSPFPDAVWDGKVHYPGQGNNMYIFPGLGLGSILCRASTVTDAMVEASSLGLADSLDEGERDVDLLYPRLDRIREISAFIATRVIRKAQEEGVDRNSDLRTLTDTQLVAYVTSKMWNP</sequence>
<dbReference type="EMBL" id="JAGFNK010000045">
    <property type="protein sequence ID" value="KAI9510284.1"/>
    <property type="molecule type" value="Genomic_DNA"/>
</dbReference>
<comment type="caution">
    <text evidence="1">The sequence shown here is derived from an EMBL/GenBank/DDBJ whole genome shotgun (WGS) entry which is preliminary data.</text>
</comment>
<gene>
    <name evidence="1" type="ORF">F5148DRAFT_1337524</name>
</gene>
<organism evidence="1 2">
    <name type="scientific">Russula earlei</name>
    <dbReference type="NCBI Taxonomy" id="71964"/>
    <lineage>
        <taxon>Eukaryota</taxon>
        <taxon>Fungi</taxon>
        <taxon>Dikarya</taxon>
        <taxon>Basidiomycota</taxon>
        <taxon>Agaricomycotina</taxon>
        <taxon>Agaricomycetes</taxon>
        <taxon>Russulales</taxon>
        <taxon>Russulaceae</taxon>
        <taxon>Russula</taxon>
    </lineage>
</organism>
<reference evidence="1" key="1">
    <citation type="submission" date="2021-03" db="EMBL/GenBank/DDBJ databases">
        <title>Evolutionary priming and transition to the ectomycorrhizal habit in an iconic lineage of mushroom-forming fungi: is preadaptation a requirement?</title>
        <authorList>
            <consortium name="DOE Joint Genome Institute"/>
            <person name="Looney B.P."/>
            <person name="Miyauchi S."/>
            <person name="Morin E."/>
            <person name="Drula E."/>
            <person name="Courty P.E."/>
            <person name="Chicoki N."/>
            <person name="Fauchery L."/>
            <person name="Kohler A."/>
            <person name="Kuo A."/>
            <person name="LaButti K."/>
            <person name="Pangilinan J."/>
            <person name="Lipzen A."/>
            <person name="Riley R."/>
            <person name="Andreopoulos W."/>
            <person name="He G."/>
            <person name="Johnson J."/>
            <person name="Barry K.W."/>
            <person name="Grigoriev I.V."/>
            <person name="Nagy L."/>
            <person name="Hibbett D."/>
            <person name="Henrissat B."/>
            <person name="Matheny P.B."/>
            <person name="Labbe J."/>
            <person name="Martin A.F."/>
        </authorList>
    </citation>
    <scope>NUCLEOTIDE SEQUENCE</scope>
    <source>
        <strain evidence="1">BPL698</strain>
    </source>
</reference>
<protein>
    <submittedName>
        <fullName evidence="1">Malic enzyme</fullName>
    </submittedName>
</protein>
<name>A0ACC0UGV5_9AGAM</name>
<evidence type="ECO:0000313" key="2">
    <source>
        <dbReference type="Proteomes" id="UP001207468"/>
    </source>
</evidence>